<evidence type="ECO:0000256" key="1">
    <source>
        <dbReference type="SAM" id="MobiDB-lite"/>
    </source>
</evidence>
<feature type="region of interest" description="Disordered" evidence="1">
    <location>
        <begin position="196"/>
        <end position="236"/>
    </location>
</feature>
<sequence length="1320" mass="138805">MSNIPLTSVDQPLQQGRPLSMSLPSQVMRSSPQRKSPINNNPNSTTNISSNQRLRAATSFSPYNAPSSMAVRLSDGSGVGSIPPLAAVAGPMGITIVDVTAPQRPWLVLNYASTVEGGAGVRPEGGAAGGGITTMAFQPASSSSSEGNVQTEGYTQSASSSILLATARGSGILIWDCSGMSLSPLLGRLNAADSWSGVSASGGTTTSGSGNVTNNNLPPPPPPSSESTSPQVSKSSIAVSTPLTLSSLPIVAGKGSAMSVSSTSSQATSMATSTAMASAATNINKTRIPSSSSVAAAVSSTILSSGMGTAHAKASSKTNHSPIKSIVTSLAWKGPSAGVVRIWDDRKAGSGHMNGCLASFMACSGGGVGIASIPPQVQTGGSSLEGASRWVSWGLDGESSTATDDLVVKVWELSSSSHRSQRAPSLSTVSADGESLSVSDTDKDNKASYQLASRISMTGAVAARVHPTFADGLLVFRAPAIETDDDADYQQHVHPTASGSACGVSTTGESDVLDESPGSHTNLATASPRMTLTPETAGPPSPPPLDLQQTERDAVRQGRTRPSNRGGWEAELWRLYGKDDSSPSMTNTCKRIASFKGGGADEDILCLGPGGSTTDSSDIIAVDLSIRPATKNVNASTKESNGRELLLCCLTKAGQMKVYGIPEADELVSTRSLPPSNALSEGMNARREALNESIISQSTSARVYKRTDEQPSWWNQTEEDVFGDNAKGVQDESSPVPITRRVGRGATSQFMEPNNNISAPATPGAMPGGEVASITSPSTNNGEGDAGVSGDAQNAPIDMSKAARVPCPPLCGAAFSAGGVGGLVTFHNGQVKRMWTWYQSNEIAIPEAEHKTNCSSPLTSQAMKAGETISGVPGLSDDLDEDEKVTNSKDDGASGEGKFPRTMFHLIEMSSKAKIAQWGEDANVNNESSDDAGSASSDDTTSYGDTVQSVLDSDASDYGTSGSDDSDGFHLVSRQTSSASGSFDNMFDAYFSSSRKPLTRAETDLSTQKSNEEARSSAIDDSSSIDQFAGLTSLSPNVMITSNHDEVVLNGQTPELAQLLQLGDCWWLNNDDSFSVPNSSWTNGERAANSWERWDDNSVFQRNSSDPNLSYAIPERRIERSSSFSSQPVESKQTTMMGNLKKLFSYQSPTVAMTPPDQNLNQIVNNNSMVGSKFSLGVYSLENRQSPQAAWARMEITKDLCLANAIIYAEHGHQSKADTWRLLAQTVQSVLTFENDEFDGFGGDDDALTTGIVEQILRYYEAEGDYQMLSTIIFGSTLRVGNFGCTKRDSKTFGLSDSRGGRRNRDIDRAKAVGKRCCRQ</sequence>
<keyword evidence="3" id="KW-1185">Reference proteome</keyword>
<dbReference type="PaxDb" id="35128-Thaps24997"/>
<organism evidence="2 3">
    <name type="scientific">Thalassiosira pseudonana</name>
    <name type="common">Marine diatom</name>
    <name type="synonym">Cyclotella nana</name>
    <dbReference type="NCBI Taxonomy" id="35128"/>
    <lineage>
        <taxon>Eukaryota</taxon>
        <taxon>Sar</taxon>
        <taxon>Stramenopiles</taxon>
        <taxon>Ochrophyta</taxon>
        <taxon>Bacillariophyta</taxon>
        <taxon>Coscinodiscophyceae</taxon>
        <taxon>Thalassiosirophycidae</taxon>
        <taxon>Thalassiosirales</taxon>
        <taxon>Thalassiosiraceae</taxon>
        <taxon>Thalassiosira</taxon>
    </lineage>
</organism>
<feature type="region of interest" description="Disordered" evidence="1">
    <location>
        <begin position="1"/>
        <end position="51"/>
    </location>
</feature>
<feature type="compositionally biased region" description="Polar residues" evidence="1">
    <location>
        <begin position="497"/>
        <end position="509"/>
    </location>
</feature>
<feature type="region of interest" description="Disordered" evidence="1">
    <location>
        <begin position="998"/>
        <end position="1021"/>
    </location>
</feature>
<dbReference type="OMA" id="MSIRTIC"/>
<dbReference type="eggNOG" id="KOG0309">
    <property type="taxonomic scope" value="Eukaryota"/>
</dbReference>
<gene>
    <name evidence="2" type="ORF">THAPSDRAFT_24997</name>
</gene>
<feature type="region of interest" description="Disordered" evidence="1">
    <location>
        <begin position="421"/>
        <end position="444"/>
    </location>
</feature>
<feature type="region of interest" description="Disordered" evidence="1">
    <location>
        <begin position="491"/>
        <end position="565"/>
    </location>
</feature>
<feature type="compositionally biased region" description="Polar residues" evidence="1">
    <location>
        <begin position="1"/>
        <end position="14"/>
    </location>
</feature>
<feature type="compositionally biased region" description="Low complexity" evidence="1">
    <location>
        <begin position="931"/>
        <end position="963"/>
    </location>
</feature>
<dbReference type="EMBL" id="CM000650">
    <property type="protein sequence ID" value="EED88434.1"/>
    <property type="molecule type" value="Genomic_DNA"/>
</dbReference>
<dbReference type="HOGENOM" id="CLU_259982_0_0_1"/>
<reference evidence="2 3" key="2">
    <citation type="journal article" date="2008" name="Nature">
        <title>The Phaeodactylum genome reveals the evolutionary history of diatom genomes.</title>
        <authorList>
            <person name="Bowler C."/>
            <person name="Allen A.E."/>
            <person name="Badger J.H."/>
            <person name="Grimwood J."/>
            <person name="Jabbari K."/>
            <person name="Kuo A."/>
            <person name="Maheswari U."/>
            <person name="Martens C."/>
            <person name="Maumus F."/>
            <person name="Otillar R.P."/>
            <person name="Rayko E."/>
            <person name="Salamov A."/>
            <person name="Vandepoele K."/>
            <person name="Beszteri B."/>
            <person name="Gruber A."/>
            <person name="Heijde M."/>
            <person name="Katinka M."/>
            <person name="Mock T."/>
            <person name="Valentin K."/>
            <person name="Verret F."/>
            <person name="Berges J.A."/>
            <person name="Brownlee C."/>
            <person name="Cadoret J.P."/>
            <person name="Chiovitti A."/>
            <person name="Choi C.J."/>
            <person name="Coesel S."/>
            <person name="De Martino A."/>
            <person name="Detter J.C."/>
            <person name="Durkin C."/>
            <person name="Falciatore A."/>
            <person name="Fournet J."/>
            <person name="Haruta M."/>
            <person name="Huysman M.J."/>
            <person name="Jenkins B.D."/>
            <person name="Jiroutova K."/>
            <person name="Jorgensen R.E."/>
            <person name="Joubert Y."/>
            <person name="Kaplan A."/>
            <person name="Kroger N."/>
            <person name="Kroth P.G."/>
            <person name="La Roche J."/>
            <person name="Lindquist E."/>
            <person name="Lommer M."/>
            <person name="Martin-Jezequel V."/>
            <person name="Lopez P.J."/>
            <person name="Lucas S."/>
            <person name="Mangogna M."/>
            <person name="McGinnis K."/>
            <person name="Medlin L.K."/>
            <person name="Montsant A."/>
            <person name="Oudot-Le Secq M.P."/>
            <person name="Napoli C."/>
            <person name="Obornik M."/>
            <person name="Parker M.S."/>
            <person name="Petit J.L."/>
            <person name="Porcel B.M."/>
            <person name="Poulsen N."/>
            <person name="Robison M."/>
            <person name="Rychlewski L."/>
            <person name="Rynearson T.A."/>
            <person name="Schmutz J."/>
            <person name="Shapiro H."/>
            <person name="Siaut M."/>
            <person name="Stanley M."/>
            <person name="Sussman M.R."/>
            <person name="Taylor A.R."/>
            <person name="Vardi A."/>
            <person name="von Dassow P."/>
            <person name="Vyverman W."/>
            <person name="Willis A."/>
            <person name="Wyrwicz L.S."/>
            <person name="Rokhsar D.S."/>
            <person name="Weissenbach J."/>
            <person name="Armbrust E.V."/>
            <person name="Green B.R."/>
            <person name="Van de Peer Y."/>
            <person name="Grigoriev I.V."/>
        </authorList>
    </citation>
    <scope>NUCLEOTIDE SEQUENCE [LARGE SCALE GENOMIC DNA]</scope>
    <source>
        <strain evidence="2 3">CCMP1335</strain>
    </source>
</reference>
<evidence type="ECO:0000313" key="3">
    <source>
        <dbReference type="Proteomes" id="UP000001449"/>
    </source>
</evidence>
<dbReference type="RefSeq" id="XP_002294079.1">
    <property type="nucleotide sequence ID" value="XM_002294043.1"/>
</dbReference>
<protein>
    <submittedName>
        <fullName evidence="2">Uncharacterized protein</fullName>
    </submittedName>
</protein>
<proteinExistence type="predicted"/>
<feature type="region of interest" description="Disordered" evidence="1">
    <location>
        <begin position="868"/>
        <end position="899"/>
    </location>
</feature>
<feature type="region of interest" description="Disordered" evidence="1">
    <location>
        <begin position="923"/>
        <end position="972"/>
    </location>
</feature>
<dbReference type="GeneID" id="7441997"/>
<evidence type="ECO:0000313" key="2">
    <source>
        <dbReference type="EMBL" id="EED88434.1"/>
    </source>
</evidence>
<dbReference type="InParanoid" id="B8CDC9"/>
<feature type="compositionally biased region" description="Polar residues" evidence="1">
    <location>
        <begin position="22"/>
        <end position="34"/>
    </location>
</feature>
<dbReference type="KEGG" id="tps:THAPSDRAFT_24997"/>
<accession>B8CDC9</accession>
<feature type="compositionally biased region" description="Low complexity" evidence="1">
    <location>
        <begin position="196"/>
        <end position="216"/>
    </location>
</feature>
<feature type="compositionally biased region" description="Low complexity" evidence="1">
    <location>
        <begin position="225"/>
        <end position="236"/>
    </location>
</feature>
<dbReference type="Proteomes" id="UP000001449">
    <property type="component" value="Chromosome 15"/>
</dbReference>
<reference evidence="2 3" key="1">
    <citation type="journal article" date="2004" name="Science">
        <title>The genome of the diatom Thalassiosira pseudonana: ecology, evolution, and metabolism.</title>
        <authorList>
            <person name="Armbrust E.V."/>
            <person name="Berges J.A."/>
            <person name="Bowler C."/>
            <person name="Green B.R."/>
            <person name="Martinez D."/>
            <person name="Putnam N.H."/>
            <person name="Zhou S."/>
            <person name="Allen A.E."/>
            <person name="Apt K.E."/>
            <person name="Bechner M."/>
            <person name="Brzezinski M.A."/>
            <person name="Chaal B.K."/>
            <person name="Chiovitti A."/>
            <person name="Davis A.K."/>
            <person name="Demarest M.S."/>
            <person name="Detter J.C."/>
            <person name="Glavina T."/>
            <person name="Goodstein D."/>
            <person name="Hadi M.Z."/>
            <person name="Hellsten U."/>
            <person name="Hildebrand M."/>
            <person name="Jenkins B.D."/>
            <person name="Jurka J."/>
            <person name="Kapitonov V.V."/>
            <person name="Kroger N."/>
            <person name="Lau W.W."/>
            <person name="Lane T.W."/>
            <person name="Larimer F.W."/>
            <person name="Lippmeier J.C."/>
            <person name="Lucas S."/>
            <person name="Medina M."/>
            <person name="Montsant A."/>
            <person name="Obornik M."/>
            <person name="Parker M.S."/>
            <person name="Palenik B."/>
            <person name="Pazour G.J."/>
            <person name="Richardson P.M."/>
            <person name="Rynearson T.A."/>
            <person name="Saito M.A."/>
            <person name="Schwartz D.C."/>
            <person name="Thamatrakoln K."/>
            <person name="Valentin K."/>
            <person name="Vardi A."/>
            <person name="Wilkerson F.P."/>
            <person name="Rokhsar D.S."/>
        </authorList>
    </citation>
    <scope>NUCLEOTIDE SEQUENCE [LARGE SCALE GENOMIC DNA]</scope>
    <source>
        <strain evidence="2 3">CCMP1335</strain>
    </source>
</reference>
<feature type="compositionally biased region" description="Low complexity" evidence="1">
    <location>
        <begin position="36"/>
        <end position="51"/>
    </location>
</feature>
<name>B8CDC9_THAPS</name>
<feature type="compositionally biased region" description="Polar residues" evidence="1">
    <location>
        <begin position="518"/>
        <end position="534"/>
    </location>
</feature>